<dbReference type="EMBL" id="BAAALS010000005">
    <property type="protein sequence ID" value="GAA1745252.1"/>
    <property type="molecule type" value="Genomic_DNA"/>
</dbReference>
<dbReference type="SUPFAM" id="SSF51621">
    <property type="entry name" value="Phosphoenolpyruvate/pyruvate domain"/>
    <property type="match status" value="1"/>
</dbReference>
<dbReference type="RefSeq" id="WP_344078344.1">
    <property type="nucleotide sequence ID" value="NZ_BAAALS010000005.1"/>
</dbReference>
<dbReference type="InterPro" id="IPR050251">
    <property type="entry name" value="HpcH-HpaI_aldolase"/>
</dbReference>
<evidence type="ECO:0000313" key="5">
    <source>
        <dbReference type="EMBL" id="GAA1745252.1"/>
    </source>
</evidence>
<accession>A0ABP4W508</accession>
<sequence length="241" mass="24773">MNRSEGSGGAARQRRGAGLSGMAVLTPTADPVVVELLARDVDAVILDLEHGAISDAEAGIAALVAHANGARVAIRVAVSEPARAARFLDADGDGVIAARVDDADTARAWVSAVSPPPQGHRGVSASRVTSYGRRADVLGPPWVCVQIETGRGLAELDQIAGVAGVDALLVGERDLSYDLGIPGELAHPQIAAAHVAVVEAARRHGLSYAAVSGRLTAVAVPDLQILAFNTLIEQGIREVRS</sequence>
<keyword evidence="2" id="KW-0479">Metal-binding</keyword>
<evidence type="ECO:0000259" key="4">
    <source>
        <dbReference type="Pfam" id="PF03328"/>
    </source>
</evidence>
<evidence type="ECO:0000256" key="1">
    <source>
        <dbReference type="ARBA" id="ARBA00005568"/>
    </source>
</evidence>
<evidence type="ECO:0000256" key="2">
    <source>
        <dbReference type="ARBA" id="ARBA00022723"/>
    </source>
</evidence>
<evidence type="ECO:0000313" key="6">
    <source>
        <dbReference type="Proteomes" id="UP001500655"/>
    </source>
</evidence>
<evidence type="ECO:0000256" key="3">
    <source>
        <dbReference type="ARBA" id="ARBA00023239"/>
    </source>
</evidence>
<feature type="domain" description="HpcH/HpaI aldolase/citrate lyase" evidence="4">
    <location>
        <begin position="38"/>
        <end position="208"/>
    </location>
</feature>
<dbReference type="PANTHER" id="PTHR30502">
    <property type="entry name" value="2-KETO-3-DEOXY-L-RHAMNONATE ALDOLASE"/>
    <property type="match status" value="1"/>
</dbReference>
<gene>
    <name evidence="5" type="ORF">GCM10009681_15240</name>
</gene>
<dbReference type="InterPro" id="IPR040442">
    <property type="entry name" value="Pyrv_kinase-like_dom_sf"/>
</dbReference>
<organism evidence="5 6">
    <name type="scientific">Luedemannella helvata</name>
    <dbReference type="NCBI Taxonomy" id="349315"/>
    <lineage>
        <taxon>Bacteria</taxon>
        <taxon>Bacillati</taxon>
        <taxon>Actinomycetota</taxon>
        <taxon>Actinomycetes</taxon>
        <taxon>Micromonosporales</taxon>
        <taxon>Micromonosporaceae</taxon>
        <taxon>Luedemannella</taxon>
    </lineage>
</organism>
<keyword evidence="3" id="KW-0456">Lyase</keyword>
<dbReference type="Gene3D" id="3.20.20.60">
    <property type="entry name" value="Phosphoenolpyruvate-binding domains"/>
    <property type="match status" value="1"/>
</dbReference>
<dbReference type="Proteomes" id="UP001500655">
    <property type="component" value="Unassembled WGS sequence"/>
</dbReference>
<proteinExistence type="inferred from homology"/>
<dbReference type="PANTHER" id="PTHR30502:SF0">
    <property type="entry name" value="PHOSPHOENOLPYRUVATE CARBOXYLASE FAMILY PROTEIN"/>
    <property type="match status" value="1"/>
</dbReference>
<dbReference type="InterPro" id="IPR015813">
    <property type="entry name" value="Pyrv/PenolPyrv_kinase-like_dom"/>
</dbReference>
<comment type="similarity">
    <text evidence="1">Belongs to the HpcH/HpaI aldolase family.</text>
</comment>
<protein>
    <recommendedName>
        <fullName evidence="4">HpcH/HpaI aldolase/citrate lyase domain-containing protein</fullName>
    </recommendedName>
</protein>
<dbReference type="InterPro" id="IPR005000">
    <property type="entry name" value="Aldolase/citrate-lyase_domain"/>
</dbReference>
<dbReference type="Pfam" id="PF03328">
    <property type="entry name" value="HpcH_HpaI"/>
    <property type="match status" value="1"/>
</dbReference>
<name>A0ABP4W508_9ACTN</name>
<comment type="caution">
    <text evidence="5">The sequence shown here is derived from an EMBL/GenBank/DDBJ whole genome shotgun (WGS) entry which is preliminary data.</text>
</comment>
<reference evidence="6" key="1">
    <citation type="journal article" date="2019" name="Int. J. Syst. Evol. Microbiol.">
        <title>The Global Catalogue of Microorganisms (GCM) 10K type strain sequencing project: providing services to taxonomists for standard genome sequencing and annotation.</title>
        <authorList>
            <consortium name="The Broad Institute Genomics Platform"/>
            <consortium name="The Broad Institute Genome Sequencing Center for Infectious Disease"/>
            <person name="Wu L."/>
            <person name="Ma J."/>
        </authorList>
    </citation>
    <scope>NUCLEOTIDE SEQUENCE [LARGE SCALE GENOMIC DNA]</scope>
    <source>
        <strain evidence="6">JCM 13249</strain>
    </source>
</reference>
<keyword evidence="6" id="KW-1185">Reference proteome</keyword>